<feature type="signal peptide" evidence="6">
    <location>
        <begin position="1"/>
        <end position="41"/>
    </location>
</feature>
<feature type="domain" description="G5" evidence="7">
    <location>
        <begin position="619"/>
        <end position="699"/>
    </location>
</feature>
<feature type="domain" description="G5" evidence="7">
    <location>
        <begin position="1245"/>
        <end position="1325"/>
    </location>
</feature>
<evidence type="ECO:0000256" key="2">
    <source>
        <dbReference type="ARBA" id="ARBA00022729"/>
    </source>
</evidence>
<organism evidence="8 9">
    <name type="scientific">Streptococcus loxodontisalivarius</name>
    <dbReference type="NCBI Taxonomy" id="1349415"/>
    <lineage>
        <taxon>Bacteria</taxon>
        <taxon>Bacillati</taxon>
        <taxon>Bacillota</taxon>
        <taxon>Bacilli</taxon>
        <taxon>Lactobacillales</taxon>
        <taxon>Streptococcaceae</taxon>
        <taxon>Streptococcus</taxon>
    </lineage>
</organism>
<dbReference type="InterPro" id="IPR011505">
    <property type="entry name" value="Peptidase_M26_C_dom"/>
</dbReference>
<evidence type="ECO:0000256" key="1">
    <source>
        <dbReference type="ARBA" id="ARBA00022670"/>
    </source>
</evidence>
<feature type="domain" description="G5" evidence="7">
    <location>
        <begin position="526"/>
        <end position="606"/>
    </location>
</feature>
<dbReference type="EMBL" id="JAFBEH010000037">
    <property type="protein sequence ID" value="MBM7643322.1"/>
    <property type="molecule type" value="Genomic_DNA"/>
</dbReference>
<dbReference type="Pfam" id="PF05342">
    <property type="entry name" value="Peptidase_M26_N"/>
    <property type="match status" value="1"/>
</dbReference>
<feature type="region of interest" description="Disordered" evidence="4">
    <location>
        <begin position="1061"/>
        <end position="1080"/>
    </location>
</feature>
<feature type="domain" description="G5" evidence="7">
    <location>
        <begin position="242"/>
        <end position="322"/>
    </location>
</feature>
<feature type="compositionally biased region" description="Low complexity" evidence="4">
    <location>
        <begin position="224"/>
        <end position="242"/>
    </location>
</feature>
<feature type="compositionally biased region" description="Basic and acidic residues" evidence="4">
    <location>
        <begin position="1061"/>
        <end position="1078"/>
    </location>
</feature>
<dbReference type="NCBIfam" id="TIGR01167">
    <property type="entry name" value="LPXTG_anchor"/>
    <property type="match status" value="1"/>
</dbReference>
<dbReference type="Gene3D" id="2.20.230.10">
    <property type="entry name" value="Resuscitation-promoting factor rpfb"/>
    <property type="match status" value="12"/>
</dbReference>
<dbReference type="InterPro" id="IPR011098">
    <property type="entry name" value="G5_dom"/>
</dbReference>
<feature type="region of interest" description="Disordered" evidence="4">
    <location>
        <begin position="968"/>
        <end position="987"/>
    </location>
</feature>
<evidence type="ECO:0000256" key="6">
    <source>
        <dbReference type="SAM" id="SignalP"/>
    </source>
</evidence>
<evidence type="ECO:0000259" key="7">
    <source>
        <dbReference type="PROSITE" id="PS51109"/>
    </source>
</evidence>
<evidence type="ECO:0000256" key="4">
    <source>
        <dbReference type="SAM" id="MobiDB-lite"/>
    </source>
</evidence>
<keyword evidence="5" id="KW-0472">Membrane</keyword>
<feature type="compositionally biased region" description="Basic and acidic residues" evidence="4">
    <location>
        <begin position="968"/>
        <end position="985"/>
    </location>
</feature>
<feature type="domain" description="G5" evidence="7">
    <location>
        <begin position="1166"/>
        <end position="1246"/>
    </location>
</feature>
<keyword evidence="1" id="KW-0645">Protease</keyword>
<feature type="chain" id="PRO_5045558684" evidence="6">
    <location>
        <begin position="42"/>
        <end position="2572"/>
    </location>
</feature>
<feature type="domain" description="G5" evidence="7">
    <location>
        <begin position="698"/>
        <end position="781"/>
    </location>
</feature>
<feature type="domain" description="G5" evidence="7">
    <location>
        <begin position="1073"/>
        <end position="1153"/>
    </location>
</feature>
<feature type="domain" description="G5" evidence="7">
    <location>
        <begin position="887"/>
        <end position="967"/>
    </location>
</feature>
<feature type="domain" description="G5" evidence="7">
    <location>
        <begin position="335"/>
        <end position="415"/>
    </location>
</feature>
<name>A0ABS2PTF4_9STRE</name>
<feature type="region of interest" description="Disordered" evidence="4">
    <location>
        <begin position="219"/>
        <end position="242"/>
    </location>
</feature>
<protein>
    <submittedName>
        <fullName evidence="8">LPXTG-motif cell wall-anchored protein</fullName>
    </submittedName>
</protein>
<dbReference type="InterPro" id="IPR008006">
    <property type="entry name" value="Peptidase_M26_N_dom"/>
</dbReference>
<dbReference type="PROSITE" id="PS51109">
    <property type="entry name" value="G5"/>
    <property type="match status" value="12"/>
</dbReference>
<gene>
    <name evidence="8" type="ORF">JOC28_001624</name>
</gene>
<feature type="domain" description="G5" evidence="7">
    <location>
        <begin position="980"/>
        <end position="1060"/>
    </location>
</feature>
<sequence>MTFGDKLNQYAIRKKHGIVGSCLIGSFILLSALATPSTALAQSDAGSDVNYVDYQTLSQADKNRVQTVNQDFTAQANVDYTFVYAKDQVASQGNQNTPTASSSSSSNAEKEQTLVGQFLPNTSSQDQALLSLLGLGILALGGVMVLRHKRHRNQLILLLAFGGSVMTASLALADVIQLKDSKLVLSGQTVSADNISGYHLVGYFTDQYGTEQEVTFTEATGNKTSQETTSTQAEQQTTSSEEAPLITKVETQTEAISYGKQTIQDPLLPKGQTKIVQEGKDGQLEKQVQVSYQDGKIVSSQVLSETVTQKAQDEITAVGTLETSKGSSEQLDFPVAEVTVKDETVTENIAYSSKTVQDPSLAKGETKVLQAGQNGSLTKTLRHTYINGQLISTDTISETTTQAAQDEIIAVGTLETDKGSSETVTPKEAVITTSDEVTTSSIAYTSQTVEDPTLPAGQTKIIQAGVTGIESKTIRHTYVDGQLASSDLIGQTITQAPVSEIIAIGTKVEETTQTDKGTGTSAELPVATITTSDESQTTALPFNSQTVEDPTLPKGQTKVIQTGQTGSLTQTYRHTYINGQLATTELVSETITQSPVSEIIAIGTLETANGSGQTSELPEAQLTYQEETQTKTIPHGQETVEDASLAKGETKVIQAGQDGIETITLRHVYLNGELVTTETLSQEITQAAQVEIIAVGTKEEATTTTELVTEQIAGQSFQTETRENPLLEEGQTNTLQEGQDGYVTITYQVTSDQTGQVLSKLEVARQEVLPISKIIEVGTLIKKKGDAESTDLPIALVTSKDEESQTPIAFTKRTVEDPLLEKGQTKVTQVGQDGVLTTVTRNTYIDGQLASSEVVSSTVTTEPIEEIIAVGTLETDKGDSTSDELPEAKITSEDVTETQTIAFTKRTVEDPLLEKGQTKVTQVGQDGVLTTVTRNTYIDGQLASSEVISSTVTTEPVEEITAVGTLETDKGDSTSDELPEAKITSEDVTETQTIAFTKRTVEDPLLEKGQTKVTQVGQDGVLTTVTRNTYIDGQLASSEIISSTVTTEPIEEITAVGTLETDKGDSTSDELPEAKITSEDVTETQTIAFTKRTVEDPLLEKGQTKVTQVGQDGVLTTVTRNTYIDGQLASSEVISSTVTTEPIEEITAVGTLETDKGDSTSDELPEAKITSEDVVTTRAIPYTKKTVEDPSMLAGESKVTQVGQDGVETTITRNTYIDGQLADSQIISTEISKEAVEEITTVGTLETITETVEKRVNPVAFQTIEQKNNSLRRNVRRTAIEGVDGYTTETYTVVKTKDGQILSETLISSVETAAINQVIEIGTAPTIEIKNITSQGLYKYENGQEEHVLSLSSDDVADTSNYYARIQTEDLREMLIPVTSISDNGDGSYAVNLDFTELTTFAGNDKPYTDGYSFTVAKTQTPTESNVFVSFAELVAAMKNNLSGNYILAADVSASEVNSTDATYIPGNFTGTFTSSYQGKQYSIVDLAKPLFENLKGAKIQDLVLSDVAINSSSDSAAALALTASSSSKIQHVAVEGNITAVNNVAGLINTLSSASTLSDVAFMGTITATGAGRGTANVAGLVGKATDGGTLIEKGYVDATITATSHTNNTRIAGLAAVVNQGSNGAATVKTSYATGSLINAGDDKLQVSAGVASSWANGFVNNNVTAVKVTNGTLFYGDSAYATSRVTDNYYITDLSEGTSTLYAKGLSIEDGQAKVVSFGNTAKNLISSASVSTSLDYLSLNDSQASRLTAYKNMEKIIPFYDRDTLVEYGNLVDSASNIATKEIASVTPLKDGAIASDLSQNDINQIMIRYTDGTIETLAVSFDKAYTNDSVRQYKITGTDLIYTPEVFVSDHSDIISQVSAELKALAYASDDNYKTLGITSESDPAKKISKLYLQEAYEKVQENIESYLNKLLSSDKAINTLGGATDDYIADYIKENKSALLLGLSYLVRWYGFDFNKIGADDLLLYAQDFYGKSNVEQLEWLVNFGKTGFSNLDPQNNITTYASSLASVTDEATLFDFLESHKELFDNSYATMNDWFKAHTTAYIVEKSSEEYPDQDVAVYNRLKAASSEQNGVLPLLTAREGIYIITTVPVITYGMYDVYLDMSLKESDPTSYATKVAELKERIQKYADMERAHFDAWFRILPSNIDATLFRTMPNWDSYSVRGNWLMSDSATTTNDAMQDFFFPIGRGKTQTAPASAYANGTSTFFIYSLLSDYTISIFTHETTHNADGRTYLYGYGRREGLGAEQYAQAYFQSPTGYSNDYFALNLIFDWTGTAGETSKSRYYALSPERYQNAQDVQEYTQRSFDIVYTLEAIEAELIAEQTTENKQKLLRKMEKSYDKDSSGNDAWASDTYRSLTTEEAESLKTIEDFVKADVASVRHFGSSNASGKISRGSYQAVSMFAGMWGENDNELGSPGDLTFRRTSYELLAELGYEKGLIPYASNQLLTAAKAAGNSHLTDSYIFEQVLKPLGYTSWDDFKIKKYTEHKAAAQASGSLKPVTVQWNGKPNVLTSYDDIKNLMRDAMQKDLAQNRLNSNSLVKAVEAAIYNDYLLTTNDFRESIYTNQ</sequence>
<dbReference type="Proteomes" id="UP000697472">
    <property type="component" value="Unassembled WGS sequence"/>
</dbReference>
<evidence type="ECO:0000256" key="5">
    <source>
        <dbReference type="SAM" id="Phobius"/>
    </source>
</evidence>
<dbReference type="SMART" id="SM01208">
    <property type="entry name" value="G5"/>
    <property type="match status" value="12"/>
</dbReference>
<keyword evidence="2 6" id="KW-0732">Signal</keyword>
<accession>A0ABS2PTF4</accession>
<proteinExistence type="predicted"/>
<feature type="domain" description="G5" evidence="7">
    <location>
        <begin position="794"/>
        <end position="874"/>
    </location>
</feature>
<keyword evidence="5" id="KW-0812">Transmembrane</keyword>
<feature type="domain" description="G5" evidence="7">
    <location>
        <begin position="428"/>
        <end position="508"/>
    </location>
</feature>
<evidence type="ECO:0000313" key="9">
    <source>
        <dbReference type="Proteomes" id="UP000697472"/>
    </source>
</evidence>
<dbReference type="Gene3D" id="2.160.20.110">
    <property type="match status" value="1"/>
</dbReference>
<comment type="caution">
    <text evidence="8">The sequence shown here is derived from an EMBL/GenBank/DDBJ whole genome shotgun (WGS) entry which is preliminary data.</text>
</comment>
<keyword evidence="3" id="KW-0378">Hydrolase</keyword>
<evidence type="ECO:0000256" key="3">
    <source>
        <dbReference type="ARBA" id="ARBA00022801"/>
    </source>
</evidence>
<dbReference type="Pfam" id="PF07501">
    <property type="entry name" value="G5"/>
    <property type="match status" value="12"/>
</dbReference>
<feature type="transmembrane region" description="Helical" evidence="5">
    <location>
        <begin position="128"/>
        <end position="146"/>
    </location>
</feature>
<keyword evidence="9" id="KW-1185">Reference proteome</keyword>
<reference evidence="8 9" key="1">
    <citation type="submission" date="2021-01" db="EMBL/GenBank/DDBJ databases">
        <title>Genomic Encyclopedia of Type Strains, Phase IV (KMG-IV): sequencing the most valuable type-strain genomes for metagenomic binning, comparative biology and taxonomic classification.</title>
        <authorList>
            <person name="Goeker M."/>
        </authorList>
    </citation>
    <scope>NUCLEOTIDE SEQUENCE [LARGE SCALE GENOMIC DNA]</scope>
    <source>
        <strain evidence="8 9">DSM 27382</strain>
    </source>
</reference>
<dbReference type="RefSeq" id="WP_205010182.1">
    <property type="nucleotide sequence ID" value="NZ_JAFBEH010000037.1"/>
</dbReference>
<feature type="transmembrane region" description="Helical" evidence="5">
    <location>
        <begin position="155"/>
        <end position="173"/>
    </location>
</feature>
<keyword evidence="5" id="KW-1133">Transmembrane helix</keyword>
<dbReference type="Pfam" id="PF07580">
    <property type="entry name" value="Peptidase_M26_C"/>
    <property type="match status" value="1"/>
</dbReference>
<evidence type="ECO:0000313" key="8">
    <source>
        <dbReference type="EMBL" id="MBM7643322.1"/>
    </source>
</evidence>